<accession>A0A0G0SIN8</accession>
<gene>
    <name evidence="10" type="ORF">UU02_C0002G0007</name>
</gene>
<keyword evidence="7" id="KW-0456">Lyase</keyword>
<keyword evidence="5" id="KW-0067">ATP-binding</keyword>
<evidence type="ECO:0000256" key="6">
    <source>
        <dbReference type="ARBA" id="ARBA00023098"/>
    </source>
</evidence>
<dbReference type="GO" id="GO:0004163">
    <property type="term" value="F:diphosphomevalonate decarboxylase activity"/>
    <property type="evidence" value="ECO:0007669"/>
    <property type="project" value="UniProtKB-EC"/>
</dbReference>
<proteinExistence type="inferred from homology"/>
<dbReference type="InterPro" id="IPR029765">
    <property type="entry name" value="Mev_diP_decarb"/>
</dbReference>
<dbReference type="InterPro" id="IPR005935">
    <property type="entry name" value="Mev_decarb"/>
</dbReference>
<dbReference type="GO" id="GO:0019287">
    <property type="term" value="P:isopentenyl diphosphate biosynthetic process, mevalonate pathway"/>
    <property type="evidence" value="ECO:0007669"/>
    <property type="project" value="InterPro"/>
</dbReference>
<evidence type="ECO:0000256" key="7">
    <source>
        <dbReference type="ARBA" id="ARBA00023239"/>
    </source>
</evidence>
<sequence>MKVKARAPSNIAFIKYWGKKNEKLRIPANTSISMNLSEAYTETFVEFDNKLSKDLIVIDGKSVEGNEKERIVDHLNLIRKMAGIDTFAEVVSKNNFPKGAGMASSASGFAALTVAGTKAAGLNLSEKELSVLARLGSGSACRSIPDGFVEWKTGVKSGDSYAYSLQAPGYWDICDTIVVVGEKAKKVSSTEGHTKAFSSPFYKARILGMNKKVKEIKSALKNKDFTKFGRILEEEAINMHTVMMTSKPPLFYWLPKTLEIMQSVITWREEDLETYFTIDAGPNVHIICLSKDVKKVRIKLKKIPGVKKVIVNKASEGTHILK</sequence>
<evidence type="ECO:0000313" key="11">
    <source>
        <dbReference type="Proteomes" id="UP000034293"/>
    </source>
</evidence>
<protein>
    <recommendedName>
        <fullName evidence="2">diphosphomevalonate decarboxylase</fullName>
        <ecNumber evidence="2">4.1.1.33</ecNumber>
    </recommendedName>
</protein>
<dbReference type="EMBL" id="LBZA01000002">
    <property type="protein sequence ID" value="KKR64718.1"/>
    <property type="molecule type" value="Genomic_DNA"/>
</dbReference>
<reference evidence="10 11" key="1">
    <citation type="journal article" date="2015" name="Nature">
        <title>rRNA introns, odd ribosomes, and small enigmatic genomes across a large radiation of phyla.</title>
        <authorList>
            <person name="Brown C.T."/>
            <person name="Hug L.A."/>
            <person name="Thomas B.C."/>
            <person name="Sharon I."/>
            <person name="Castelle C.J."/>
            <person name="Singh A."/>
            <person name="Wilkins M.J."/>
            <person name="Williams K.H."/>
            <person name="Banfield J.F."/>
        </authorList>
    </citation>
    <scope>NUCLEOTIDE SEQUENCE [LARGE SCALE GENOMIC DNA]</scope>
</reference>
<dbReference type="InterPro" id="IPR036554">
    <property type="entry name" value="GHMP_kinase_C_sf"/>
</dbReference>
<comment type="similarity">
    <text evidence="1">Belongs to the diphosphomevalonate decarboxylase family.</text>
</comment>
<evidence type="ECO:0000256" key="4">
    <source>
        <dbReference type="ARBA" id="ARBA00022741"/>
    </source>
</evidence>
<dbReference type="NCBIfam" id="TIGR01240">
    <property type="entry name" value="mevDPdecarb"/>
    <property type="match status" value="1"/>
</dbReference>
<dbReference type="Proteomes" id="UP000034293">
    <property type="component" value="Unassembled WGS sequence"/>
</dbReference>
<dbReference type="EC" id="4.1.1.33" evidence="2"/>
<evidence type="ECO:0000256" key="3">
    <source>
        <dbReference type="ARBA" id="ARBA00022516"/>
    </source>
</evidence>
<dbReference type="PANTHER" id="PTHR10977:SF3">
    <property type="entry name" value="DIPHOSPHOMEVALONATE DECARBOXYLASE"/>
    <property type="match status" value="1"/>
</dbReference>
<dbReference type="InterPro" id="IPR014721">
    <property type="entry name" value="Ribsml_uS5_D2-typ_fold_subgr"/>
</dbReference>
<dbReference type="Gene3D" id="3.30.70.890">
    <property type="entry name" value="GHMP kinase, C-terminal domain"/>
    <property type="match status" value="1"/>
</dbReference>
<keyword evidence="3" id="KW-0444">Lipid biosynthesis</keyword>
<keyword evidence="4" id="KW-0547">Nucleotide-binding</keyword>
<dbReference type="PANTHER" id="PTHR10977">
    <property type="entry name" value="DIPHOSPHOMEVALONATE DECARBOXYLASE"/>
    <property type="match status" value="1"/>
</dbReference>
<dbReference type="GO" id="GO:0005829">
    <property type="term" value="C:cytosol"/>
    <property type="evidence" value="ECO:0007669"/>
    <property type="project" value="InterPro"/>
</dbReference>
<evidence type="ECO:0000256" key="5">
    <source>
        <dbReference type="ARBA" id="ARBA00022840"/>
    </source>
</evidence>
<evidence type="ECO:0000259" key="9">
    <source>
        <dbReference type="Pfam" id="PF22700"/>
    </source>
</evidence>
<dbReference type="AlphaFoldDB" id="A0A0G0SIN8"/>
<dbReference type="PIRSF" id="PIRSF015950">
    <property type="entry name" value="Mev_P_decrbx"/>
    <property type="match status" value="1"/>
</dbReference>
<dbReference type="PATRIC" id="fig|1618553.3.peg.22"/>
<evidence type="ECO:0000259" key="8">
    <source>
        <dbReference type="Pfam" id="PF18376"/>
    </source>
</evidence>
<evidence type="ECO:0000256" key="2">
    <source>
        <dbReference type="ARBA" id="ARBA00012296"/>
    </source>
</evidence>
<organism evidence="10 11">
    <name type="scientific">Candidatus Woesebacteria bacterium GW2011_GWA1_40_43</name>
    <dbReference type="NCBI Taxonomy" id="1618553"/>
    <lineage>
        <taxon>Bacteria</taxon>
        <taxon>Candidatus Woeseibacteriota</taxon>
    </lineage>
</organism>
<comment type="caution">
    <text evidence="10">The sequence shown here is derived from an EMBL/GenBank/DDBJ whole genome shotgun (WGS) entry which is preliminary data.</text>
</comment>
<dbReference type="GO" id="GO:0005524">
    <property type="term" value="F:ATP binding"/>
    <property type="evidence" value="ECO:0007669"/>
    <property type="project" value="UniProtKB-KW"/>
</dbReference>
<dbReference type="SUPFAM" id="SSF54211">
    <property type="entry name" value="Ribosomal protein S5 domain 2-like"/>
    <property type="match status" value="1"/>
</dbReference>
<dbReference type="InterPro" id="IPR041431">
    <property type="entry name" value="Mvd1_C"/>
</dbReference>
<dbReference type="Pfam" id="PF22700">
    <property type="entry name" value="MVD-like_N"/>
    <property type="match status" value="1"/>
</dbReference>
<dbReference type="Gene3D" id="3.30.230.10">
    <property type="match status" value="1"/>
</dbReference>
<evidence type="ECO:0000313" key="10">
    <source>
        <dbReference type="EMBL" id="KKR64718.1"/>
    </source>
</evidence>
<evidence type="ECO:0000256" key="1">
    <source>
        <dbReference type="ARBA" id="ARBA00008831"/>
    </source>
</evidence>
<dbReference type="InterPro" id="IPR053859">
    <property type="entry name" value="MVD-like_N"/>
</dbReference>
<dbReference type="SUPFAM" id="SSF55060">
    <property type="entry name" value="GHMP Kinase, C-terminal domain"/>
    <property type="match status" value="1"/>
</dbReference>
<keyword evidence="6" id="KW-0443">Lipid metabolism</keyword>
<dbReference type="Pfam" id="PF18376">
    <property type="entry name" value="MDD_C"/>
    <property type="match status" value="1"/>
</dbReference>
<dbReference type="InterPro" id="IPR020568">
    <property type="entry name" value="Ribosomal_Su5_D2-typ_SF"/>
</dbReference>
<feature type="domain" description="Diphosphomevalonate decarboxylase-like N-terminal" evidence="9">
    <location>
        <begin position="7"/>
        <end position="162"/>
    </location>
</feature>
<dbReference type="FunFam" id="3.30.230.10:FF:000072">
    <property type="entry name" value="Diphosphomevalonate decarboxylase"/>
    <property type="match status" value="1"/>
</dbReference>
<name>A0A0G0SIN8_9BACT</name>
<feature type="domain" description="Mvd1 C-terminal" evidence="8">
    <location>
        <begin position="177"/>
        <end position="303"/>
    </location>
</feature>